<accession>A0A1X7HM02</accession>
<dbReference type="STRING" id="1313296.SAMN05661091_4232"/>
<reference evidence="1 2" key="1">
    <citation type="submission" date="2017-04" db="EMBL/GenBank/DDBJ databases">
        <authorList>
            <person name="Afonso C.L."/>
            <person name="Miller P.J."/>
            <person name="Scott M.A."/>
            <person name="Spackman E."/>
            <person name="Goraichik I."/>
            <person name="Dimitrov K.M."/>
            <person name="Suarez D.L."/>
            <person name="Swayne D.E."/>
        </authorList>
    </citation>
    <scope>NUCLEOTIDE SEQUENCE [LARGE SCALE GENOMIC DNA]</scope>
    <source>
        <strain evidence="1 2">N3/975</strain>
    </source>
</reference>
<dbReference type="Proteomes" id="UP000192940">
    <property type="component" value="Chromosome I"/>
</dbReference>
<dbReference type="EMBL" id="LT840184">
    <property type="protein sequence ID" value="SMF88308.1"/>
    <property type="molecule type" value="Genomic_DNA"/>
</dbReference>
<keyword evidence="2" id="KW-1185">Reference proteome</keyword>
<organism evidence="1 2">
    <name type="scientific">Paenibacillus uliginis N3/975</name>
    <dbReference type="NCBI Taxonomy" id="1313296"/>
    <lineage>
        <taxon>Bacteria</taxon>
        <taxon>Bacillati</taxon>
        <taxon>Bacillota</taxon>
        <taxon>Bacilli</taxon>
        <taxon>Bacillales</taxon>
        <taxon>Paenibacillaceae</taxon>
        <taxon>Paenibacillus</taxon>
    </lineage>
</organism>
<gene>
    <name evidence="1" type="ORF">SAMN05661091_4232</name>
</gene>
<sequence>MFYGQNSAGELIMCKSGECYWNDCKTAGYNKHRMKMNADKESHVMNWVYYGKLYTTKFQAGCFAKRLEQDAWLFGYGDPQVVEVYRSRKGRYGVRYIP</sequence>
<dbReference type="AlphaFoldDB" id="A0A1X7HM02"/>
<evidence type="ECO:0000313" key="2">
    <source>
        <dbReference type="Proteomes" id="UP000192940"/>
    </source>
</evidence>
<protein>
    <submittedName>
        <fullName evidence="1">Uncharacterized protein</fullName>
    </submittedName>
</protein>
<proteinExistence type="predicted"/>
<name>A0A1X7HM02_9BACL</name>
<evidence type="ECO:0000313" key="1">
    <source>
        <dbReference type="EMBL" id="SMF88308.1"/>
    </source>
</evidence>